<sequence>MLSAEQSSFSLDKDLLGCYDCLRLRKGSCFADKQRTGRRGRQGSRPEQRFCIDCGTRPRLDTQSRYARADHIYLGGDKFILCSCEKRGILPCDSYNENRWVCKTCWEPVARRRRQRKQQKLRREQEKSAKAKDRAERRAHYRDAGCAESDIGSLVSDTAVSDDSDYHSWCSD</sequence>
<protein>
    <submittedName>
        <fullName evidence="2">Uncharacterized protein</fullName>
    </submittedName>
</protein>
<organism evidence="2 3">
    <name type="scientific">Fusarium longipes</name>
    <dbReference type="NCBI Taxonomy" id="694270"/>
    <lineage>
        <taxon>Eukaryota</taxon>
        <taxon>Fungi</taxon>
        <taxon>Dikarya</taxon>
        <taxon>Ascomycota</taxon>
        <taxon>Pezizomycotina</taxon>
        <taxon>Sordariomycetes</taxon>
        <taxon>Hypocreomycetidae</taxon>
        <taxon>Hypocreales</taxon>
        <taxon>Nectriaceae</taxon>
        <taxon>Fusarium</taxon>
    </lineage>
</organism>
<feature type="compositionally biased region" description="Basic and acidic residues" evidence="1">
    <location>
        <begin position="121"/>
        <end position="142"/>
    </location>
</feature>
<dbReference type="Proteomes" id="UP000266234">
    <property type="component" value="Unassembled WGS sequence"/>
</dbReference>
<proteinExistence type="predicted"/>
<feature type="region of interest" description="Disordered" evidence="1">
    <location>
        <begin position="116"/>
        <end position="142"/>
    </location>
</feature>
<evidence type="ECO:0000313" key="3">
    <source>
        <dbReference type="Proteomes" id="UP000266234"/>
    </source>
</evidence>
<comment type="caution">
    <text evidence="2">The sequence shown here is derived from an EMBL/GenBank/DDBJ whole genome shotgun (WGS) entry which is preliminary data.</text>
</comment>
<dbReference type="EMBL" id="PXOG01000011">
    <property type="protein sequence ID" value="RGP81420.1"/>
    <property type="molecule type" value="Genomic_DNA"/>
</dbReference>
<name>A0A395T9L6_9HYPO</name>
<evidence type="ECO:0000313" key="2">
    <source>
        <dbReference type="EMBL" id="RGP81420.1"/>
    </source>
</evidence>
<reference evidence="2 3" key="1">
    <citation type="journal article" date="2018" name="PLoS Pathog.">
        <title>Evolution of structural diversity of trichothecenes, a family of toxins produced by plant pathogenic and entomopathogenic fungi.</title>
        <authorList>
            <person name="Proctor R.H."/>
            <person name="McCormick S.P."/>
            <person name="Kim H.S."/>
            <person name="Cardoza R.E."/>
            <person name="Stanley A.M."/>
            <person name="Lindo L."/>
            <person name="Kelly A."/>
            <person name="Brown D.W."/>
            <person name="Lee T."/>
            <person name="Vaughan M.M."/>
            <person name="Alexander N.J."/>
            <person name="Busman M."/>
            <person name="Gutierrez S."/>
        </authorList>
    </citation>
    <scope>NUCLEOTIDE SEQUENCE [LARGE SCALE GENOMIC DNA]</scope>
    <source>
        <strain evidence="2 3">NRRL 20695</strain>
    </source>
</reference>
<dbReference type="OrthoDB" id="5281164at2759"/>
<gene>
    <name evidence="2" type="ORF">FLONG3_565</name>
</gene>
<accession>A0A395T9L6</accession>
<keyword evidence="3" id="KW-1185">Reference proteome</keyword>
<dbReference type="AlphaFoldDB" id="A0A395T9L6"/>
<evidence type="ECO:0000256" key="1">
    <source>
        <dbReference type="SAM" id="MobiDB-lite"/>
    </source>
</evidence>